<dbReference type="EMBL" id="VJMG01000065">
    <property type="protein sequence ID" value="TRL35521.1"/>
    <property type="molecule type" value="Genomic_DNA"/>
</dbReference>
<sequence>MPITKGQGNPDWTRDETVLALSLLYKHGKPVDRHHPDVHALSRLLREATIHPPADRNERFRNPDGVALKLQNLFSAVDPNRGLSSSKTDRALVEDYPPEKAADLERLASTIRDLIGRAEQFQPSSEDDESAFFVEGEWLTTRHRRRERKLRTKVLARRTEQQLRCEICAFSAPRHLDRFVQESYFEAHHTIPLAEAEGTRLTRVSDMALLCACCHRVIHKLMSSKRRWIGIEEARTLLVSASET</sequence>
<dbReference type="InterPro" id="IPR002711">
    <property type="entry name" value="HNH"/>
</dbReference>
<comment type="caution">
    <text evidence="2">The sequence shown here is derived from an EMBL/GenBank/DDBJ whole genome shotgun (WGS) entry which is preliminary data.</text>
</comment>
<reference evidence="2 3" key="1">
    <citation type="submission" date="2019-07" db="EMBL/GenBank/DDBJ databases">
        <title>Ln-dependent methylotrophs.</title>
        <authorList>
            <person name="Tani A."/>
        </authorList>
    </citation>
    <scope>NUCLEOTIDE SEQUENCE [LARGE SCALE GENOMIC DNA]</scope>
    <source>
        <strain evidence="2 3">SM12</strain>
    </source>
</reference>
<keyword evidence="3" id="KW-1185">Reference proteome</keyword>
<dbReference type="AlphaFoldDB" id="A0A549T0X5"/>
<organism evidence="2 3">
    <name type="scientific">Rhizobium straminoryzae</name>
    <dbReference type="NCBI Taxonomy" id="1387186"/>
    <lineage>
        <taxon>Bacteria</taxon>
        <taxon>Pseudomonadati</taxon>
        <taxon>Pseudomonadota</taxon>
        <taxon>Alphaproteobacteria</taxon>
        <taxon>Hyphomicrobiales</taxon>
        <taxon>Rhizobiaceae</taxon>
        <taxon>Rhizobium/Agrobacterium group</taxon>
        <taxon>Rhizobium</taxon>
    </lineage>
</organism>
<keyword evidence="2" id="KW-0540">Nuclease</keyword>
<dbReference type="Pfam" id="PF01844">
    <property type="entry name" value="HNH"/>
    <property type="match status" value="1"/>
</dbReference>
<evidence type="ECO:0000313" key="3">
    <source>
        <dbReference type="Proteomes" id="UP000316801"/>
    </source>
</evidence>
<accession>A0A549T0X5</accession>
<dbReference type="Proteomes" id="UP000316801">
    <property type="component" value="Unassembled WGS sequence"/>
</dbReference>
<evidence type="ECO:0000259" key="1">
    <source>
        <dbReference type="Pfam" id="PF01844"/>
    </source>
</evidence>
<keyword evidence="2" id="KW-0378">Hydrolase</keyword>
<dbReference type="GO" id="GO:0008270">
    <property type="term" value="F:zinc ion binding"/>
    <property type="evidence" value="ECO:0007669"/>
    <property type="project" value="InterPro"/>
</dbReference>
<keyword evidence="2" id="KW-0255">Endonuclease</keyword>
<dbReference type="GO" id="GO:0003676">
    <property type="term" value="F:nucleic acid binding"/>
    <property type="evidence" value="ECO:0007669"/>
    <property type="project" value="InterPro"/>
</dbReference>
<dbReference type="Gene3D" id="1.10.30.50">
    <property type="match status" value="1"/>
</dbReference>
<evidence type="ECO:0000313" key="2">
    <source>
        <dbReference type="EMBL" id="TRL35521.1"/>
    </source>
</evidence>
<name>A0A549T0X5_9HYPH</name>
<feature type="domain" description="HNH" evidence="1">
    <location>
        <begin position="165"/>
        <end position="220"/>
    </location>
</feature>
<gene>
    <name evidence="2" type="ORF">FNA46_20195</name>
</gene>
<proteinExistence type="predicted"/>
<dbReference type="GO" id="GO:0004519">
    <property type="term" value="F:endonuclease activity"/>
    <property type="evidence" value="ECO:0007669"/>
    <property type="project" value="UniProtKB-KW"/>
</dbReference>
<protein>
    <submittedName>
        <fullName evidence="2">HNH endonuclease</fullName>
    </submittedName>
</protein>
<dbReference type="RefSeq" id="WP_143127011.1">
    <property type="nucleotide sequence ID" value="NZ_VJMG01000065.1"/>
</dbReference>